<dbReference type="InterPro" id="IPR038717">
    <property type="entry name" value="Tc1-like_DDE_dom"/>
</dbReference>
<proteinExistence type="predicted"/>
<dbReference type="InterPro" id="IPR009057">
    <property type="entry name" value="Homeodomain-like_sf"/>
</dbReference>
<dbReference type="Gene3D" id="3.30.420.10">
    <property type="entry name" value="Ribonuclease H-like superfamily/Ribonuclease H"/>
    <property type="match status" value="1"/>
</dbReference>
<dbReference type="InterPro" id="IPR047655">
    <property type="entry name" value="Transpos_IS630-like"/>
</dbReference>
<dbReference type="OrthoDB" id="5153311at2759"/>
<feature type="domain" description="Tc1-like transposase DDE" evidence="1">
    <location>
        <begin position="146"/>
        <end position="281"/>
    </location>
</feature>
<dbReference type="AlphaFoldDB" id="A0A0F8A2P3"/>
<evidence type="ECO:0000259" key="1">
    <source>
        <dbReference type="Pfam" id="PF13358"/>
    </source>
</evidence>
<dbReference type="InterPro" id="IPR012337">
    <property type="entry name" value="RNaseH-like_sf"/>
</dbReference>
<dbReference type="SUPFAM" id="SSF53098">
    <property type="entry name" value="Ribonuclease H-like"/>
    <property type="match status" value="1"/>
</dbReference>
<evidence type="ECO:0008006" key="5">
    <source>
        <dbReference type="Google" id="ProtNLM"/>
    </source>
</evidence>
<dbReference type="SUPFAM" id="SSF46689">
    <property type="entry name" value="Homeodomain-like"/>
    <property type="match status" value="1"/>
</dbReference>
<dbReference type="PANTHER" id="PTHR46564">
    <property type="entry name" value="TRANSPOSASE"/>
    <property type="match status" value="1"/>
</dbReference>
<organism evidence="3 4">
    <name type="scientific">Hirsutella minnesotensis 3608</name>
    <dbReference type="NCBI Taxonomy" id="1043627"/>
    <lineage>
        <taxon>Eukaryota</taxon>
        <taxon>Fungi</taxon>
        <taxon>Dikarya</taxon>
        <taxon>Ascomycota</taxon>
        <taxon>Pezizomycotina</taxon>
        <taxon>Sordariomycetes</taxon>
        <taxon>Hypocreomycetidae</taxon>
        <taxon>Hypocreales</taxon>
        <taxon>Ophiocordycipitaceae</taxon>
        <taxon>Hirsutella</taxon>
    </lineage>
</organism>
<protein>
    <recommendedName>
        <fullName evidence="5">Tc1-like transposase DDE domain-containing protein</fullName>
    </recommendedName>
</protein>
<dbReference type="Pfam" id="PF13358">
    <property type="entry name" value="DDE_3"/>
    <property type="match status" value="1"/>
</dbReference>
<dbReference type="InterPro" id="IPR025959">
    <property type="entry name" value="Winged_HTH_dom"/>
</dbReference>
<dbReference type="GO" id="GO:0003676">
    <property type="term" value="F:nucleic acid binding"/>
    <property type="evidence" value="ECO:0007669"/>
    <property type="project" value="InterPro"/>
</dbReference>
<dbReference type="Pfam" id="PF13592">
    <property type="entry name" value="HTH_33"/>
    <property type="match status" value="1"/>
</dbReference>
<accession>A0A0F8A2P3</accession>
<gene>
    <name evidence="3" type="ORF">HIM_10018</name>
</gene>
<reference evidence="3 4" key="1">
    <citation type="journal article" date="2014" name="Genome Biol. Evol.">
        <title>Comparative genomics and transcriptomics analyses reveal divergent lifestyle features of nematode endoparasitic fungus Hirsutella minnesotensis.</title>
        <authorList>
            <person name="Lai Y."/>
            <person name="Liu K."/>
            <person name="Zhang X."/>
            <person name="Zhang X."/>
            <person name="Li K."/>
            <person name="Wang N."/>
            <person name="Shu C."/>
            <person name="Wu Y."/>
            <person name="Wang C."/>
            <person name="Bushley K.E."/>
            <person name="Xiang M."/>
            <person name="Liu X."/>
        </authorList>
    </citation>
    <scope>NUCLEOTIDE SEQUENCE [LARGE SCALE GENOMIC DNA]</scope>
    <source>
        <strain evidence="3 4">3608</strain>
    </source>
</reference>
<dbReference type="Proteomes" id="UP000054481">
    <property type="component" value="Unassembled WGS sequence"/>
</dbReference>
<dbReference type="InterPro" id="IPR036397">
    <property type="entry name" value="RNaseH_sf"/>
</dbReference>
<dbReference type="EMBL" id="KQ030617">
    <property type="protein sequence ID" value="KJZ70589.1"/>
    <property type="molecule type" value="Genomic_DNA"/>
</dbReference>
<evidence type="ECO:0000313" key="4">
    <source>
        <dbReference type="Proteomes" id="UP000054481"/>
    </source>
</evidence>
<dbReference type="NCBIfam" id="NF033545">
    <property type="entry name" value="transpos_IS630"/>
    <property type="match status" value="1"/>
</dbReference>
<name>A0A0F8A2P3_9HYPO</name>
<sequence length="331" mass="38385">MPARLDESQHKQIKALILEGRSNVDIAKTVSCSERTIRRLRPKLIRFGTTKTPTHHTGRPRMLTPLMLQTLQNKLLQQPDMFRDEMIAYLAELFDVEVSKSTISRTLQAAGITRKTIRRVAEQQDPNLHDLYLHKLHSQQIKSYHMVFVDESGSDNRDGRRRWGWADKGTTPVQIQEFSRGRRSQILPAYTQDGVILARVYGESTTSTIFEDFIEQLLNHCGRFPEPSSVLVWDNASWHLTERTKQMCAEAGVQIIPLPPYSPRFNPIEEFFAELKAYIKKHWYEHLFLIRRDFRAFLKICVEIVGSRGESARGHFRHSGYSVQDPYVSFS</sequence>
<feature type="domain" description="Winged helix-turn helix" evidence="2">
    <location>
        <begin position="85"/>
        <end position="127"/>
    </location>
</feature>
<evidence type="ECO:0000259" key="2">
    <source>
        <dbReference type="Pfam" id="PF13592"/>
    </source>
</evidence>
<dbReference type="PANTHER" id="PTHR46564:SF1">
    <property type="entry name" value="TRANSPOSASE"/>
    <property type="match status" value="1"/>
</dbReference>
<evidence type="ECO:0000313" key="3">
    <source>
        <dbReference type="EMBL" id="KJZ70589.1"/>
    </source>
</evidence>
<keyword evidence="4" id="KW-1185">Reference proteome</keyword>